<dbReference type="InterPro" id="IPR042099">
    <property type="entry name" value="ANL_N_sf"/>
</dbReference>
<dbReference type="STRING" id="54915.ADS79_07640"/>
<gene>
    <name evidence="1" type="ORF">ADS79_07640</name>
</gene>
<dbReference type="Proteomes" id="UP000036834">
    <property type="component" value="Unassembled WGS sequence"/>
</dbReference>
<name>A0A0K9YZS7_9BACL</name>
<dbReference type="PATRIC" id="fig|54915.3.peg.6964"/>
<evidence type="ECO:0000313" key="2">
    <source>
        <dbReference type="Proteomes" id="UP000036834"/>
    </source>
</evidence>
<protein>
    <submittedName>
        <fullName evidence="1">Coenzyme F390 synthetase</fullName>
    </submittedName>
</protein>
<dbReference type="PANTHER" id="PTHR36932:SF1">
    <property type="entry name" value="CAPSULAR POLYSACCHARIDE BIOSYNTHESIS PROTEIN"/>
    <property type="match status" value="1"/>
</dbReference>
<reference evidence="2" key="1">
    <citation type="submission" date="2015-07" db="EMBL/GenBank/DDBJ databases">
        <title>Genome sequencing project for genomic taxonomy and phylogenomics of Bacillus-like bacteria.</title>
        <authorList>
            <person name="Liu B."/>
            <person name="Wang J."/>
            <person name="Zhu Y."/>
            <person name="Liu G."/>
            <person name="Chen Q."/>
            <person name="Chen Z."/>
            <person name="Lan J."/>
            <person name="Che J."/>
            <person name="Ge C."/>
            <person name="Shi H."/>
            <person name="Pan Z."/>
            <person name="Liu X."/>
        </authorList>
    </citation>
    <scope>NUCLEOTIDE SEQUENCE [LARGE SCALE GENOMIC DNA]</scope>
    <source>
        <strain evidence="2">DSM 9887</strain>
    </source>
</reference>
<accession>A0A0K9YZS7</accession>
<comment type="caution">
    <text evidence="1">The sequence shown here is derived from an EMBL/GenBank/DDBJ whole genome shotgun (WGS) entry which is preliminary data.</text>
</comment>
<dbReference type="OrthoDB" id="580775at2"/>
<dbReference type="EMBL" id="LGIQ01000005">
    <property type="protein sequence ID" value="KNB74166.1"/>
    <property type="molecule type" value="Genomic_DNA"/>
</dbReference>
<dbReference type="Gene3D" id="3.40.50.12780">
    <property type="entry name" value="N-terminal domain of ligase-like"/>
    <property type="match status" value="1"/>
</dbReference>
<dbReference type="InterPro" id="IPR053158">
    <property type="entry name" value="CapK_Type1_Caps_Biosynth"/>
</dbReference>
<dbReference type="SUPFAM" id="SSF56801">
    <property type="entry name" value="Acetyl-CoA synthetase-like"/>
    <property type="match status" value="1"/>
</dbReference>
<dbReference type="PANTHER" id="PTHR36932">
    <property type="entry name" value="CAPSULAR POLYSACCHARIDE BIOSYNTHESIS PROTEIN"/>
    <property type="match status" value="1"/>
</dbReference>
<evidence type="ECO:0000313" key="1">
    <source>
        <dbReference type="EMBL" id="KNB74166.1"/>
    </source>
</evidence>
<proteinExistence type="predicted"/>
<dbReference type="AlphaFoldDB" id="A0A0K9YZS7"/>
<sequence length="457" mass="52592">MERKKGNKIRSYMAEMKKFQSLSKQEISQYQSERLGELLKHAMKNVPAYQDLDQELIRSIDNPAEAIQHFPILTKKYFNQNSESYIANTADRSQLIANRTGGSTGEPTKFYLDRVTVEHFEAARWLGLSWSGIQIGDRSIMVWGSSIELSKNQSQIHQLKEVLLKNRTIISAYDLREENIKKYLDEIHSFKPIYLYGYPSALALLAELMIRNNLRLQIKLNAVVTTAETLQPQQREVIQKAFDCNVINEYGARDGGIIAYECPKGHMHISTKNCYLEVVDIHTKEPVGYNEKGLLLVTDLNNYSMPRIRYQLGDVVSLSDQPCGCGNHLPILASLEGREDDVFVARDGSYVHGNYFNQVMWSLESFSGYQLIQHTYEDVSLKLVKNVGSHDFERDEQYFRNEIMKKLGDVYLSISFVDEIPRSSSGKIRYAVREFPLPSTLPIVEKEREKEYTTLHF</sequence>
<organism evidence="1 2">
    <name type="scientific">Brevibacillus reuszeri</name>
    <dbReference type="NCBI Taxonomy" id="54915"/>
    <lineage>
        <taxon>Bacteria</taxon>
        <taxon>Bacillati</taxon>
        <taxon>Bacillota</taxon>
        <taxon>Bacilli</taxon>
        <taxon>Bacillales</taxon>
        <taxon>Paenibacillaceae</taxon>
        <taxon>Brevibacillus</taxon>
    </lineage>
</organism>